<reference evidence="2 3" key="1">
    <citation type="submission" date="2016-10" db="EMBL/GenBank/DDBJ databases">
        <authorList>
            <person name="de Groot N.N."/>
        </authorList>
    </citation>
    <scope>NUCLEOTIDE SEQUENCE [LARGE SCALE GENOMIC DNA]</scope>
    <source>
        <strain evidence="2 3">DSM 25186</strain>
    </source>
</reference>
<dbReference type="RefSeq" id="WP_089678869.1">
    <property type="nucleotide sequence ID" value="NZ_FNFO01000001.1"/>
</dbReference>
<gene>
    <name evidence="2" type="ORF">SAMN05421823_101643</name>
</gene>
<accession>A0A1G8YFU5</accession>
<dbReference type="EMBL" id="FNFO01000001">
    <property type="protein sequence ID" value="SDK00920.1"/>
    <property type="molecule type" value="Genomic_DNA"/>
</dbReference>
<feature type="transmembrane region" description="Helical" evidence="1">
    <location>
        <begin position="12"/>
        <end position="30"/>
    </location>
</feature>
<keyword evidence="1" id="KW-1133">Transmembrane helix</keyword>
<evidence type="ECO:0000313" key="2">
    <source>
        <dbReference type="EMBL" id="SDK00920.1"/>
    </source>
</evidence>
<keyword evidence="1" id="KW-0812">Transmembrane</keyword>
<evidence type="ECO:0000313" key="3">
    <source>
        <dbReference type="Proteomes" id="UP000198510"/>
    </source>
</evidence>
<dbReference type="Proteomes" id="UP000198510">
    <property type="component" value="Unassembled WGS sequence"/>
</dbReference>
<sequence>MISKKGKKRYAILVIVLFLLPNLFVVVTGLESYPFTCAPMFGHYIGDGTEFYAFRYIGETPAAAEVDLPLNLGKRDLVPSGRYFFSKVYGSCYDYSPFGSRPNDSPAKLEERLSSYFTAYTEALPIADTSTTYDLKSIRLEVWRLDEARNPVEKRVVGTYDVNAKKFTHTYTPNLEAHEYLEGTTL</sequence>
<keyword evidence="3" id="KW-1185">Reference proteome</keyword>
<protein>
    <submittedName>
        <fullName evidence="2">Uncharacterized protein</fullName>
    </submittedName>
</protein>
<keyword evidence="1" id="KW-0472">Membrane</keyword>
<dbReference type="OrthoDB" id="1444596at2"/>
<organism evidence="2 3">
    <name type="scientific">Catalinimonas alkaloidigena</name>
    <dbReference type="NCBI Taxonomy" id="1075417"/>
    <lineage>
        <taxon>Bacteria</taxon>
        <taxon>Pseudomonadati</taxon>
        <taxon>Bacteroidota</taxon>
        <taxon>Cytophagia</taxon>
        <taxon>Cytophagales</taxon>
        <taxon>Catalimonadaceae</taxon>
        <taxon>Catalinimonas</taxon>
    </lineage>
</organism>
<dbReference type="AlphaFoldDB" id="A0A1G8YFU5"/>
<name>A0A1G8YFU5_9BACT</name>
<evidence type="ECO:0000256" key="1">
    <source>
        <dbReference type="SAM" id="Phobius"/>
    </source>
</evidence>
<proteinExistence type="predicted"/>